<reference evidence="3 4" key="1">
    <citation type="submission" date="2015-11" db="EMBL/GenBank/DDBJ databases">
        <title>Genomic analysis of 38 Legionella species identifies large and diverse effector repertoires.</title>
        <authorList>
            <person name="Burstein D."/>
            <person name="Amaro F."/>
            <person name="Zusman T."/>
            <person name="Lifshitz Z."/>
            <person name="Cohen O."/>
            <person name="Gilbert J.A."/>
            <person name="Pupko T."/>
            <person name="Shuman H.A."/>
            <person name="Segal G."/>
        </authorList>
    </citation>
    <scope>NUCLEOTIDE SEQUENCE [LARGE SCALE GENOMIC DNA]</scope>
    <source>
        <strain evidence="3 4">IMVS3376</strain>
    </source>
</reference>
<accession>A0A0W0ZG29</accession>
<dbReference type="OrthoDB" id="5637654at2"/>
<proteinExistence type="predicted"/>
<feature type="transmembrane region" description="Helical" evidence="1">
    <location>
        <begin position="132"/>
        <end position="153"/>
    </location>
</feature>
<comment type="caution">
    <text evidence="3">The sequence shown here is derived from an EMBL/GenBank/DDBJ whole genome shotgun (WGS) entry which is preliminary data.</text>
</comment>
<dbReference type="Pfam" id="PF18688">
    <property type="entry name" value="DUF5638"/>
    <property type="match status" value="1"/>
</dbReference>
<name>A0A0W0ZG29_9GAMM</name>
<feature type="domain" description="DUF5638" evidence="2">
    <location>
        <begin position="5"/>
        <end position="100"/>
    </location>
</feature>
<gene>
    <name evidence="3" type="ORF">Lste_1506</name>
</gene>
<dbReference type="InterPro" id="IPR040737">
    <property type="entry name" value="DUF5638"/>
</dbReference>
<dbReference type="STRING" id="947033.Lste_1506"/>
<sequence>MSNRTKRLQKCNEKIDALFHGVELNAQIKRELEAVKAYYYNLYIEANYKENEEACIQTYELLVHGLEEIKSGTVIPGDVLKEMADIKSLKKTGIVLENIFTSLELLFWAGLACAFFSYCVLMAAPLAAVNPFFALGILSIAGLAAIFSVSNFFECVDEFKSSAPVEEEFNREKSLIMFFKPVAASSEKPSKVFEEDTQQQGGLYPQIVGMTN</sequence>
<protein>
    <recommendedName>
        <fullName evidence="2">DUF5638 domain-containing protein</fullName>
    </recommendedName>
</protein>
<evidence type="ECO:0000259" key="2">
    <source>
        <dbReference type="Pfam" id="PF18688"/>
    </source>
</evidence>
<feature type="transmembrane region" description="Helical" evidence="1">
    <location>
        <begin position="105"/>
        <end position="126"/>
    </location>
</feature>
<evidence type="ECO:0000313" key="4">
    <source>
        <dbReference type="Proteomes" id="UP000054926"/>
    </source>
</evidence>
<keyword evidence="1" id="KW-1133">Transmembrane helix</keyword>
<keyword evidence="4" id="KW-1185">Reference proteome</keyword>
<dbReference type="EMBL" id="LNYY01000019">
    <property type="protein sequence ID" value="KTD68348.1"/>
    <property type="molecule type" value="Genomic_DNA"/>
</dbReference>
<keyword evidence="1" id="KW-0812">Transmembrane</keyword>
<dbReference type="AlphaFoldDB" id="A0A0W0ZG29"/>
<dbReference type="PATRIC" id="fig|947033.5.peg.1599"/>
<evidence type="ECO:0000313" key="3">
    <source>
        <dbReference type="EMBL" id="KTD68348.1"/>
    </source>
</evidence>
<dbReference type="RefSeq" id="WP_058510454.1">
    <property type="nucleotide sequence ID" value="NZ_DAIOMV010000001.1"/>
</dbReference>
<dbReference type="Proteomes" id="UP000054926">
    <property type="component" value="Unassembled WGS sequence"/>
</dbReference>
<evidence type="ECO:0000256" key="1">
    <source>
        <dbReference type="SAM" id="Phobius"/>
    </source>
</evidence>
<organism evidence="3 4">
    <name type="scientific">Legionella steelei</name>
    <dbReference type="NCBI Taxonomy" id="947033"/>
    <lineage>
        <taxon>Bacteria</taxon>
        <taxon>Pseudomonadati</taxon>
        <taxon>Pseudomonadota</taxon>
        <taxon>Gammaproteobacteria</taxon>
        <taxon>Legionellales</taxon>
        <taxon>Legionellaceae</taxon>
        <taxon>Legionella</taxon>
    </lineage>
</organism>
<keyword evidence="1" id="KW-0472">Membrane</keyword>